<sequence length="265" mass="27112">MATLESIQEEIAKLQAQAAAVATKDSAKVIAKIRGLMDQHALTIADIEASVGKRRGRKPGVNSPAKREASAAKYADPKTGATWTGHGRAPAWLANAKDRNKFLITGTAAKSASTAQKAPNAGKSVRAPQTPMYQDPKTGATWSGRGRAPAWIASAKDRTKFLIATTSKPAGAPKASTGKAVLSSKTAAKKAIGRKTTATKPAARKVSAKKAAAPAQKSTPKSVGKARPPVSRKPLAAKSTVKSAAPVEAVAPQAAPEVAGTSAEA</sequence>
<evidence type="ECO:0000313" key="8">
    <source>
        <dbReference type="Proteomes" id="UP000199365"/>
    </source>
</evidence>
<name>A0A1H1KII7_9BURK</name>
<dbReference type="GO" id="GO:0009295">
    <property type="term" value="C:nucleoid"/>
    <property type="evidence" value="ECO:0007669"/>
    <property type="project" value="UniProtKB-SubCell"/>
</dbReference>
<dbReference type="SUPFAM" id="SSF81273">
    <property type="entry name" value="H-NS histone-like proteins"/>
    <property type="match status" value="2"/>
</dbReference>
<dbReference type="AlphaFoldDB" id="A0A1H1KII7"/>
<dbReference type="SMART" id="SM00528">
    <property type="entry name" value="HNS"/>
    <property type="match status" value="2"/>
</dbReference>
<feature type="region of interest" description="Disordered" evidence="5">
    <location>
        <begin position="50"/>
        <end position="87"/>
    </location>
</feature>
<evidence type="ECO:0000313" key="7">
    <source>
        <dbReference type="EMBL" id="SDR61877.1"/>
    </source>
</evidence>
<organism evidence="7 8">
    <name type="scientific">Paraburkholderia tuberum</name>
    <dbReference type="NCBI Taxonomy" id="157910"/>
    <lineage>
        <taxon>Bacteria</taxon>
        <taxon>Pseudomonadati</taxon>
        <taxon>Pseudomonadota</taxon>
        <taxon>Betaproteobacteria</taxon>
        <taxon>Burkholderiales</taxon>
        <taxon>Burkholderiaceae</taxon>
        <taxon>Paraburkholderia</taxon>
    </lineage>
</organism>
<evidence type="ECO:0000259" key="6">
    <source>
        <dbReference type="SMART" id="SM00528"/>
    </source>
</evidence>
<dbReference type="GO" id="GO:0003677">
    <property type="term" value="F:DNA binding"/>
    <property type="evidence" value="ECO:0007669"/>
    <property type="project" value="UniProtKB-KW"/>
</dbReference>
<keyword evidence="3" id="KW-0963">Cytoplasm</keyword>
<dbReference type="InterPro" id="IPR027444">
    <property type="entry name" value="H-NS_C_dom"/>
</dbReference>
<comment type="similarity">
    <text evidence="2">Belongs to the histone-like protein H-NS family.</text>
</comment>
<keyword evidence="4 7" id="KW-0238">DNA-binding</keyword>
<feature type="domain" description="DNA-binding protein H-NS-like C-terminal" evidence="6">
    <location>
        <begin position="123"/>
        <end position="163"/>
    </location>
</feature>
<feature type="region of interest" description="Disordered" evidence="5">
    <location>
        <begin position="185"/>
        <end position="265"/>
    </location>
</feature>
<dbReference type="PANTHER" id="PTHR38097:SF2">
    <property type="entry name" value="DNA-BINDING PROTEIN STPA"/>
    <property type="match status" value="1"/>
</dbReference>
<accession>A0A1H1KII7</accession>
<feature type="compositionally biased region" description="Low complexity" evidence="5">
    <location>
        <begin position="109"/>
        <end position="118"/>
    </location>
</feature>
<reference evidence="8" key="1">
    <citation type="submission" date="2016-10" db="EMBL/GenBank/DDBJ databases">
        <authorList>
            <person name="Varghese N."/>
            <person name="Submissions S."/>
        </authorList>
    </citation>
    <scope>NUCLEOTIDE SEQUENCE [LARGE SCALE GENOMIC DNA]</scope>
    <source>
        <strain evidence="8">DUS833</strain>
    </source>
</reference>
<keyword evidence="8" id="KW-1185">Reference proteome</keyword>
<comment type="subcellular location">
    <subcellularLocation>
        <location evidence="1">Cytoplasm</location>
        <location evidence="1">Nucleoid</location>
    </subcellularLocation>
</comment>
<feature type="domain" description="DNA-binding protein H-NS-like C-terminal" evidence="6">
    <location>
        <begin position="64"/>
        <end position="104"/>
    </location>
</feature>
<dbReference type="Proteomes" id="UP000199365">
    <property type="component" value="Unassembled WGS sequence"/>
</dbReference>
<gene>
    <name evidence="7" type="ORF">SAMN05445850_8017</name>
</gene>
<dbReference type="Pfam" id="PF00816">
    <property type="entry name" value="Histone_HNS"/>
    <property type="match status" value="2"/>
</dbReference>
<feature type="compositionally biased region" description="Low complexity" evidence="5">
    <location>
        <begin position="244"/>
        <end position="259"/>
    </location>
</feature>
<dbReference type="RefSeq" id="WP_090812440.1">
    <property type="nucleotide sequence ID" value="NZ_FNKX01000004.1"/>
</dbReference>
<feature type="region of interest" description="Disordered" evidence="5">
    <location>
        <begin position="109"/>
        <end position="148"/>
    </location>
</feature>
<dbReference type="PANTHER" id="PTHR38097">
    <property type="match status" value="1"/>
</dbReference>
<dbReference type="STRING" id="157910.SAMN05445850_8017"/>
<evidence type="ECO:0000256" key="3">
    <source>
        <dbReference type="ARBA" id="ARBA00022490"/>
    </source>
</evidence>
<evidence type="ECO:0000256" key="1">
    <source>
        <dbReference type="ARBA" id="ARBA00004453"/>
    </source>
</evidence>
<evidence type="ECO:0000256" key="4">
    <source>
        <dbReference type="ARBA" id="ARBA00023125"/>
    </source>
</evidence>
<protein>
    <submittedName>
        <fullName evidence="7">DNA-binding protein H-NS</fullName>
    </submittedName>
</protein>
<dbReference type="EMBL" id="FNKX01000004">
    <property type="protein sequence ID" value="SDR61877.1"/>
    <property type="molecule type" value="Genomic_DNA"/>
</dbReference>
<evidence type="ECO:0000256" key="5">
    <source>
        <dbReference type="SAM" id="MobiDB-lite"/>
    </source>
</evidence>
<dbReference type="Gene3D" id="4.10.430.30">
    <property type="match status" value="2"/>
</dbReference>
<proteinExistence type="inferred from homology"/>
<evidence type="ECO:0000256" key="2">
    <source>
        <dbReference type="ARBA" id="ARBA00010610"/>
    </source>
</evidence>
<feature type="compositionally biased region" description="Low complexity" evidence="5">
    <location>
        <begin position="209"/>
        <end position="222"/>
    </location>
</feature>